<keyword evidence="9" id="KW-1185">Reference proteome</keyword>
<dbReference type="CDD" id="cd00637">
    <property type="entry name" value="7tm_classA_rhodopsin-like"/>
    <property type="match status" value="1"/>
</dbReference>
<feature type="transmembrane region" description="Helical" evidence="6">
    <location>
        <begin position="134"/>
        <end position="158"/>
    </location>
</feature>
<dbReference type="PROSITE" id="PS50262">
    <property type="entry name" value="G_PROTEIN_RECEP_F1_2"/>
    <property type="match status" value="1"/>
</dbReference>
<feature type="transmembrane region" description="Helical" evidence="6">
    <location>
        <begin position="178"/>
        <end position="198"/>
    </location>
</feature>
<keyword evidence="3 6" id="KW-1133">Transmembrane helix</keyword>
<evidence type="ECO:0000313" key="8">
    <source>
        <dbReference type="EMBL" id="RKP14790.1"/>
    </source>
</evidence>
<feature type="transmembrane region" description="Helical" evidence="6">
    <location>
        <begin position="334"/>
        <end position="353"/>
    </location>
</feature>
<dbReference type="Pfam" id="PF00001">
    <property type="entry name" value="7tm_1"/>
    <property type="match status" value="1"/>
</dbReference>
<dbReference type="SUPFAM" id="SSF81321">
    <property type="entry name" value="Family A G protein-coupled receptor-like"/>
    <property type="match status" value="1"/>
</dbReference>
<feature type="transmembrane region" description="Helical" evidence="6">
    <location>
        <begin position="99"/>
        <end position="122"/>
    </location>
</feature>
<evidence type="ECO:0000256" key="2">
    <source>
        <dbReference type="ARBA" id="ARBA00022692"/>
    </source>
</evidence>
<gene>
    <name evidence="8" type="ORF">BJ684DRAFT_18834</name>
</gene>
<dbReference type="EMBL" id="KZ987791">
    <property type="protein sequence ID" value="RKP14790.1"/>
    <property type="molecule type" value="Genomic_DNA"/>
</dbReference>
<feature type="domain" description="G-protein coupled receptors family 1 profile" evidence="7">
    <location>
        <begin position="37"/>
        <end position="320"/>
    </location>
</feature>
<dbReference type="Gene3D" id="1.20.1070.10">
    <property type="entry name" value="Rhodopsin 7-helix transmembrane proteins"/>
    <property type="match status" value="1"/>
</dbReference>
<comment type="subcellular location">
    <subcellularLocation>
        <location evidence="1">Membrane</location>
        <topology evidence="1">Multi-pass membrane protein</topology>
    </subcellularLocation>
</comment>
<dbReference type="GO" id="GO:0005886">
    <property type="term" value="C:plasma membrane"/>
    <property type="evidence" value="ECO:0007669"/>
    <property type="project" value="TreeGrafter"/>
</dbReference>
<dbReference type="PANTHER" id="PTHR23112">
    <property type="entry name" value="G PROTEIN-COUPLED RECEPTOR 157-RELATED"/>
    <property type="match status" value="1"/>
</dbReference>
<feature type="transmembrane region" description="Helical" evidence="6">
    <location>
        <begin position="23"/>
        <end position="46"/>
    </location>
</feature>
<proteinExistence type="predicted"/>
<keyword evidence="4 6" id="KW-0472">Membrane</keyword>
<reference evidence="9" key="1">
    <citation type="journal article" date="2018" name="Nat. Microbiol.">
        <title>Leveraging single-cell genomics to expand the fungal tree of life.</title>
        <authorList>
            <person name="Ahrendt S.R."/>
            <person name="Quandt C.A."/>
            <person name="Ciobanu D."/>
            <person name="Clum A."/>
            <person name="Salamov A."/>
            <person name="Andreopoulos B."/>
            <person name="Cheng J.F."/>
            <person name="Woyke T."/>
            <person name="Pelin A."/>
            <person name="Henrissat B."/>
            <person name="Reynolds N.K."/>
            <person name="Benny G.L."/>
            <person name="Smith M.E."/>
            <person name="James T.Y."/>
            <person name="Grigoriev I.V."/>
        </authorList>
    </citation>
    <scope>NUCLEOTIDE SEQUENCE [LARGE SCALE GENOMIC DNA]</scope>
</reference>
<dbReference type="GO" id="GO:0007189">
    <property type="term" value="P:adenylate cyclase-activating G protein-coupled receptor signaling pathway"/>
    <property type="evidence" value="ECO:0007669"/>
    <property type="project" value="TreeGrafter"/>
</dbReference>
<dbReference type="InterPro" id="IPR017452">
    <property type="entry name" value="GPCR_Rhodpsn_7TM"/>
</dbReference>
<evidence type="ECO:0000256" key="4">
    <source>
        <dbReference type="ARBA" id="ARBA00023136"/>
    </source>
</evidence>
<feature type="region of interest" description="Disordered" evidence="5">
    <location>
        <begin position="361"/>
        <end position="390"/>
    </location>
</feature>
<evidence type="ECO:0000256" key="6">
    <source>
        <dbReference type="SAM" id="Phobius"/>
    </source>
</evidence>
<dbReference type="OrthoDB" id="5586600at2759"/>
<dbReference type="AlphaFoldDB" id="A0A4P9Y9S9"/>
<dbReference type="Proteomes" id="UP000267251">
    <property type="component" value="Unassembled WGS sequence"/>
</dbReference>
<feature type="transmembrane region" description="Helical" evidence="6">
    <location>
        <begin position="58"/>
        <end position="79"/>
    </location>
</feature>
<feature type="compositionally biased region" description="Low complexity" evidence="5">
    <location>
        <begin position="365"/>
        <end position="390"/>
    </location>
</feature>
<sequence length="430" mass="48265">MDHPYVVKLADVDWKEYQIPLRIHSIALVLLSASFCCSATILLLSWAMGRTRTIGHRIPIYLGICDIFASGIHIIDHIYSLMNRHPFPPAQCTAVAAVFSFWINCSLFLVSTMAISIFYGVYRHTLIDFGRYDWKLLVTTMIGSLVFVSLGLGFRAYGSSGYWCYIDPMSPWGMSANTFYHFTLPLGVLSICFFCYSLTFRKMRQNARALQVNQFQSFGSASARTLIDRGVSSRVTTRFARFLRSPLPSSSPEEVNEDKEGVDSASTTLAKGTNTKSFTSSHTPSGARALRVQWRVVRHISAYVFIFIVQWTPIMCVVLYMLTLWDGAEVPDCIVALFTTGGIMHLLAFIWNLKDQDSDSHSRRSISSTASPHIGPSPLSQGPGTSSSQGTRFAQNDIYEYSVDQDSVLSIPQSEQFFQRNFPVFLLDKK</sequence>
<dbReference type="InterPro" id="IPR000276">
    <property type="entry name" value="GPCR_Rhodpsn"/>
</dbReference>
<evidence type="ECO:0000256" key="5">
    <source>
        <dbReference type="SAM" id="MobiDB-lite"/>
    </source>
</evidence>
<name>A0A4P9Y9S9_9FUNG</name>
<feature type="transmembrane region" description="Helical" evidence="6">
    <location>
        <begin position="300"/>
        <end position="322"/>
    </location>
</feature>
<accession>A0A4P9Y9S9</accession>
<evidence type="ECO:0000259" key="7">
    <source>
        <dbReference type="PROSITE" id="PS50262"/>
    </source>
</evidence>
<evidence type="ECO:0000256" key="3">
    <source>
        <dbReference type="ARBA" id="ARBA00022989"/>
    </source>
</evidence>
<evidence type="ECO:0000313" key="9">
    <source>
        <dbReference type="Proteomes" id="UP000267251"/>
    </source>
</evidence>
<keyword evidence="2 6" id="KW-0812">Transmembrane</keyword>
<dbReference type="GO" id="GO:0004930">
    <property type="term" value="F:G protein-coupled receptor activity"/>
    <property type="evidence" value="ECO:0007669"/>
    <property type="project" value="InterPro"/>
</dbReference>
<organism evidence="8 9">
    <name type="scientific">Piptocephalis cylindrospora</name>
    <dbReference type="NCBI Taxonomy" id="1907219"/>
    <lineage>
        <taxon>Eukaryota</taxon>
        <taxon>Fungi</taxon>
        <taxon>Fungi incertae sedis</taxon>
        <taxon>Zoopagomycota</taxon>
        <taxon>Zoopagomycotina</taxon>
        <taxon>Zoopagomycetes</taxon>
        <taxon>Zoopagales</taxon>
        <taxon>Piptocephalidaceae</taxon>
        <taxon>Piptocephalis</taxon>
    </lineage>
</organism>
<evidence type="ECO:0000256" key="1">
    <source>
        <dbReference type="ARBA" id="ARBA00004141"/>
    </source>
</evidence>
<protein>
    <recommendedName>
        <fullName evidence="7">G-protein coupled receptors family 1 profile domain-containing protein</fullName>
    </recommendedName>
</protein>
<dbReference type="PANTHER" id="PTHR23112:SF37">
    <property type="entry name" value="G PROTEIN-COUPLED RECEPTOR GPR1"/>
    <property type="match status" value="1"/>
</dbReference>